<protein>
    <submittedName>
        <fullName evidence="1">Uncharacterized protein</fullName>
    </submittedName>
</protein>
<organism evidence="1 2">
    <name type="scientific">Phyllobacterium zundukense</name>
    <dbReference type="NCBI Taxonomy" id="1867719"/>
    <lineage>
        <taxon>Bacteria</taxon>
        <taxon>Pseudomonadati</taxon>
        <taxon>Pseudomonadota</taxon>
        <taxon>Alphaproteobacteria</taxon>
        <taxon>Hyphomicrobiales</taxon>
        <taxon>Phyllobacteriaceae</taxon>
        <taxon>Phyllobacterium</taxon>
    </lineage>
</organism>
<keyword evidence="1" id="KW-0614">Plasmid</keyword>
<evidence type="ECO:0000313" key="1">
    <source>
        <dbReference type="EMBL" id="UXN59123.1"/>
    </source>
</evidence>
<evidence type="ECO:0000313" key="2">
    <source>
        <dbReference type="Proteomes" id="UP001061991"/>
    </source>
</evidence>
<gene>
    <name evidence="1" type="ORF">N8E88_09655</name>
</gene>
<sequence>MEHFEKGDIAGGIGASNLIGMHSLELAFAEAYNSGGTSLVDNLPKLKAPGGNRVISGSVSAIRTVKPSFATILRSS</sequence>
<proteinExistence type="predicted"/>
<keyword evidence="2" id="KW-1185">Reference proteome</keyword>
<reference evidence="1" key="1">
    <citation type="submission" date="2022-09" db="EMBL/GenBank/DDBJ databases">
        <title>Interaction between co-microsymbionts with complementary sets of symbiotic genes in legume-rhizobium systems.</title>
        <authorList>
            <person name="Safronova V."/>
            <person name="Sazanova A."/>
            <person name="Afonin A."/>
            <person name="Chirak E."/>
        </authorList>
    </citation>
    <scope>NUCLEOTIDE SEQUENCE</scope>
    <source>
        <strain evidence="1">A18/3m</strain>
    </source>
</reference>
<name>A0ACD4CZR4_9HYPH</name>
<accession>A0ACD4CZR4</accession>
<geneLocation type="plasmid" evidence="1 2">
    <name>p_unnamed1</name>
</geneLocation>
<dbReference type="Proteomes" id="UP001061991">
    <property type="component" value="Plasmid p_unnamed1"/>
</dbReference>
<dbReference type="EMBL" id="CP104972">
    <property type="protein sequence ID" value="UXN59123.1"/>
    <property type="molecule type" value="Genomic_DNA"/>
</dbReference>